<dbReference type="Proteomes" id="UP000003900">
    <property type="component" value="Unassembled WGS sequence"/>
</dbReference>
<accession>H3SPG6</accession>
<dbReference type="AlphaFoldDB" id="H3SPG6"/>
<evidence type="ECO:0000256" key="1">
    <source>
        <dbReference type="ARBA" id="ARBA00022801"/>
    </source>
</evidence>
<dbReference type="EMBL" id="AHKH01000181">
    <property type="protein sequence ID" value="EHQ59054.1"/>
    <property type="molecule type" value="Genomic_DNA"/>
</dbReference>
<evidence type="ECO:0000313" key="3">
    <source>
        <dbReference type="EMBL" id="EHQ59054.1"/>
    </source>
</evidence>
<comment type="caution">
    <text evidence="3">The sequence shown here is derived from an EMBL/GenBank/DDBJ whole genome shotgun (WGS) entry which is preliminary data.</text>
</comment>
<name>H3SPG6_9BACL</name>
<dbReference type="InterPro" id="IPR011042">
    <property type="entry name" value="6-blade_b-propeller_TolB-like"/>
</dbReference>
<dbReference type="InterPro" id="IPR001119">
    <property type="entry name" value="SLH_dom"/>
</dbReference>
<feature type="domain" description="SLH" evidence="2">
    <location>
        <begin position="76"/>
        <end position="149"/>
    </location>
</feature>
<dbReference type="Pfam" id="PF00326">
    <property type="entry name" value="Peptidase_S9"/>
    <property type="match status" value="1"/>
</dbReference>
<proteinExistence type="predicted"/>
<dbReference type="PANTHER" id="PTHR42776:SF27">
    <property type="entry name" value="DIPEPTIDYL PEPTIDASE FAMILY MEMBER 6"/>
    <property type="match status" value="1"/>
</dbReference>
<dbReference type="PANTHER" id="PTHR42776">
    <property type="entry name" value="SERINE PEPTIDASE S9 FAMILY MEMBER"/>
    <property type="match status" value="1"/>
</dbReference>
<evidence type="ECO:0000259" key="2">
    <source>
        <dbReference type="PROSITE" id="PS51272"/>
    </source>
</evidence>
<dbReference type="InterPro" id="IPR001375">
    <property type="entry name" value="Peptidase_S9_cat"/>
</dbReference>
<gene>
    <name evidence="3" type="ORF">PDENDC454_27383</name>
</gene>
<dbReference type="SUPFAM" id="SSF82171">
    <property type="entry name" value="DPP6 N-terminal domain-like"/>
    <property type="match status" value="1"/>
</dbReference>
<protein>
    <submittedName>
        <fullName evidence="3">Peptidase</fullName>
    </submittedName>
</protein>
<dbReference type="STRING" id="1131935.PDENDC454_27383"/>
<dbReference type="PROSITE" id="PS51272">
    <property type="entry name" value="SLH"/>
    <property type="match status" value="1"/>
</dbReference>
<dbReference type="PATRIC" id="fig|1131935.3.peg.5665"/>
<dbReference type="SUPFAM" id="SSF53474">
    <property type="entry name" value="alpha/beta-Hydrolases"/>
    <property type="match status" value="1"/>
</dbReference>
<dbReference type="Gene3D" id="2.120.10.30">
    <property type="entry name" value="TolB, C-terminal domain"/>
    <property type="match status" value="1"/>
</dbReference>
<reference evidence="3 4" key="1">
    <citation type="journal article" date="2012" name="J. Bacteriol.">
        <title>Genome Sequence of the Pattern-Forming Social Bacterium Paenibacillus dendritiformis C454 Chiral Morphotype.</title>
        <authorList>
            <person name="Sirota-Madi A."/>
            <person name="Olender T."/>
            <person name="Helman Y."/>
            <person name="Brainis I."/>
            <person name="Finkelshtein A."/>
            <person name="Roth D."/>
            <person name="Hagai E."/>
            <person name="Leshkowitz D."/>
            <person name="Brodsky L."/>
            <person name="Galatenko V."/>
            <person name="Nikolaev V."/>
            <person name="Gutnick D.L."/>
            <person name="Lancet D."/>
            <person name="Ben-Jacob E."/>
        </authorList>
    </citation>
    <scope>NUCLEOTIDE SEQUENCE [LARGE SCALE GENOMIC DNA]</scope>
    <source>
        <strain evidence="3 4">C454</strain>
    </source>
</reference>
<sequence length="802" mass="89307">MEAAGTWKKKAACSHVFHRHEGGRFKLKKRIVAAVLAAVMACSMPLTVMGAEKSSTAPWYAHGVHSLVTAGAVDAKADLTAKVTANDFIRYAVTVLTYQHGVDPMKVAQEEGWIREGELASPDDALTRGEAARILVRAFGQDSEENSLTAYAEQAKSLGLLHGYRDGSLRADEAVTLREAAAALNNVKKLRLASISDQGVAPIPVEDFMRNPGSLAYQISSDGNYLTFMAPWENRANVFVKNMGGSGEPERVTSSKDRDIAAFFWKGDTLLYVKDNGGDENFHLYSSSFNGAQEKDLTPYSGVKAGLVSLLAGVKDEILVTLNKENKTVFDVYKLNIKTGALQLVAKNPGNVQGWLADRNGNIRMTVVSDGVVGEIMYRDSDKEEFRSFLKLNAGDEVNLLGFTQDNQSVLAVSNQGRDKAALVRFDLQANEKVLFEHPEVDIANALYDSKRDRLLYAAYVTDKAHLQFFDSEFEGLYRKLTAKLKVSESEIGINDYNQDMNKFIVSVSNDKTYGRYYYYDSTTDQLTELANLSPWLKPELMADMHPISYKSRDGLTIHGYLTLPKNKKPENLPLIVNPHGGPWARDMWGFNPEVQLLANRGYSVLQVNFRSSTGYGKEFLNAGNKQWGRNIQNDITDGVQWAIKQGIADPDRIGIYGASFGGYATLAGITFTPDLYAAAVDYVGVSNIFTLLETLPPYWETFRNMFYERVGHPEQDKELLKAVSPVFHVNRIKTPLFVAQGANDPRVNQAESDQIVEALKKRGVDVQYMLKENEGHGFNNEENRIEFYNAMIKFLDDHLKK</sequence>
<dbReference type="InterPro" id="IPR029058">
    <property type="entry name" value="AB_hydrolase_fold"/>
</dbReference>
<dbReference type="GO" id="GO:0004252">
    <property type="term" value="F:serine-type endopeptidase activity"/>
    <property type="evidence" value="ECO:0007669"/>
    <property type="project" value="TreeGrafter"/>
</dbReference>
<keyword evidence="4" id="KW-1185">Reference proteome</keyword>
<evidence type="ECO:0000313" key="4">
    <source>
        <dbReference type="Proteomes" id="UP000003900"/>
    </source>
</evidence>
<organism evidence="3 4">
    <name type="scientific">Paenibacillus dendritiformis C454</name>
    <dbReference type="NCBI Taxonomy" id="1131935"/>
    <lineage>
        <taxon>Bacteria</taxon>
        <taxon>Bacillati</taxon>
        <taxon>Bacillota</taxon>
        <taxon>Bacilli</taxon>
        <taxon>Bacillales</taxon>
        <taxon>Paenibacillaceae</taxon>
        <taxon>Paenibacillus</taxon>
    </lineage>
</organism>
<dbReference type="Gene3D" id="3.40.50.1820">
    <property type="entry name" value="alpha/beta hydrolase"/>
    <property type="match status" value="1"/>
</dbReference>
<keyword evidence="1" id="KW-0378">Hydrolase</keyword>
<dbReference type="GO" id="GO:0006508">
    <property type="term" value="P:proteolysis"/>
    <property type="evidence" value="ECO:0007669"/>
    <property type="project" value="InterPro"/>
</dbReference>